<protein>
    <submittedName>
        <fullName evidence="2">Related to HTH domain of SpoOJ/ParA/ParB/repB family, involved in chromosome partitioning</fullName>
    </submittedName>
</protein>
<name>A0A6J4KHW5_9ACTN</name>
<evidence type="ECO:0000256" key="1">
    <source>
        <dbReference type="SAM" id="MobiDB-lite"/>
    </source>
</evidence>
<feature type="compositionally biased region" description="Basic and acidic residues" evidence="1">
    <location>
        <begin position="1"/>
        <end position="11"/>
    </location>
</feature>
<dbReference type="AlphaFoldDB" id="A0A6J4KHW5"/>
<accession>A0A6J4KHW5</accession>
<sequence length="453" mass="47378">MTAGSSHRDRVPVQPPSPSLSSVPRPRGLVLSAFRALRYDTTTAGELHALTSPPYDVIDADGVAELEAASEHNVVRLILPRDTPDSDDRYARAARTLHDWRAGGILVPDAEPALYVYEQASPSGHVQRGLVGALALTPAEDGIVLPHENTITRAVDDRLALYTAVGADLEPIFLVYDGGGAAARAVASAGSEAGPRLVLDAQLSDGLRHRVWALTDPAVLREVGDDLHPRSALIADGHHRYATYLQRQAAQHAAGRGPGPWDSGLCFLVDASAFGPEVHAIHRVVPGLAPAELARRASAGMAVRALDGDLDAGLSRLQEAGRNGPAFLLASGDGTGLHLLSEPDPARLAAVVPPERSPAWAALDVSVLHTLVVTGLWGLPDDVDHVGYAHDVADALAAATRTSGSAVLLNPTPVGAVAAVAGAGERMPRKSTLFTPKPATGLLIRDHRDATPD</sequence>
<dbReference type="PANTHER" id="PTHR36454:SF1">
    <property type="entry name" value="DUF1015 DOMAIN-CONTAINING PROTEIN"/>
    <property type="match status" value="1"/>
</dbReference>
<dbReference type="EMBL" id="CADCUB010000010">
    <property type="protein sequence ID" value="CAA9306627.1"/>
    <property type="molecule type" value="Genomic_DNA"/>
</dbReference>
<organism evidence="2">
    <name type="scientific">uncultured Frankineae bacterium</name>
    <dbReference type="NCBI Taxonomy" id="437475"/>
    <lineage>
        <taxon>Bacteria</taxon>
        <taxon>Bacillati</taxon>
        <taxon>Actinomycetota</taxon>
        <taxon>Actinomycetes</taxon>
        <taxon>Frankiales</taxon>
        <taxon>environmental samples</taxon>
    </lineage>
</organism>
<proteinExistence type="predicted"/>
<dbReference type="InterPro" id="IPR008323">
    <property type="entry name" value="UCP033563"/>
</dbReference>
<dbReference type="Pfam" id="PF06245">
    <property type="entry name" value="DUF1015"/>
    <property type="match status" value="1"/>
</dbReference>
<dbReference type="PIRSF" id="PIRSF033563">
    <property type="entry name" value="UCP033563"/>
    <property type="match status" value="1"/>
</dbReference>
<feature type="region of interest" description="Disordered" evidence="1">
    <location>
        <begin position="1"/>
        <end position="25"/>
    </location>
</feature>
<reference evidence="2" key="1">
    <citation type="submission" date="2020-02" db="EMBL/GenBank/DDBJ databases">
        <authorList>
            <person name="Meier V. D."/>
        </authorList>
    </citation>
    <scope>NUCLEOTIDE SEQUENCE</scope>
    <source>
        <strain evidence="2">AVDCRST_MAG07</strain>
    </source>
</reference>
<dbReference type="PANTHER" id="PTHR36454">
    <property type="entry name" value="LMO2823 PROTEIN"/>
    <property type="match status" value="1"/>
</dbReference>
<gene>
    <name evidence="2" type="ORF">AVDCRST_MAG07-137</name>
</gene>
<evidence type="ECO:0000313" key="2">
    <source>
        <dbReference type="EMBL" id="CAA9306627.1"/>
    </source>
</evidence>